<sequence>MSSSALLPRIKRSPPGVWVFLAWAVGTVYSVFGSGAYVYRMPFEPETNPLYPHGFGFDSGEAGRLVLCAVIAGAACWIGVRRGLTGLLLVLLSSLLVTLRVKHTIAVDAANYLGVDVAVAVVAATRTRRTAVVAVTMALITLLGYGGFRAAAGLLVGTSVMMVTALLVVVAAMAGAVLRQDRVHAGQLREQVAAQAVTAERLRIARELHDMVAHNIGVVAIQAGAAKLVIDVQPDSARKALGVIEDSSRETLAGLRRVLGALQTAEDSGDEKPLAGLDDVDKLVENIRTAGVRVDVNWRGDRRALPPEVDLSAFRIIQEAVTNVVKHSGVRQCRVSVTYRPEDVSVVIVDSGAGHGSGAGGGYGLTGMRDRVRLLKGDFEAGPRPEGGFRVAARLPNPEGVR</sequence>
<feature type="transmembrane region" description="Helical" evidence="9">
    <location>
        <begin position="154"/>
        <end position="178"/>
    </location>
</feature>
<dbReference type="Gene3D" id="3.30.565.10">
    <property type="entry name" value="Histidine kinase-like ATPase, C-terminal domain"/>
    <property type="match status" value="1"/>
</dbReference>
<keyword evidence="4" id="KW-0808">Transferase</keyword>
<protein>
    <recommendedName>
        <fullName evidence="2">histidine kinase</fullName>
        <ecNumber evidence="2">2.7.13.3</ecNumber>
    </recommendedName>
</protein>
<dbReference type="InterPro" id="IPR003594">
    <property type="entry name" value="HATPase_dom"/>
</dbReference>
<evidence type="ECO:0000256" key="2">
    <source>
        <dbReference type="ARBA" id="ARBA00012438"/>
    </source>
</evidence>
<organism evidence="12 13">
    <name type="scientific">Catenulispora subtropica</name>
    <dbReference type="NCBI Taxonomy" id="450798"/>
    <lineage>
        <taxon>Bacteria</taxon>
        <taxon>Bacillati</taxon>
        <taxon>Actinomycetota</taxon>
        <taxon>Actinomycetes</taxon>
        <taxon>Catenulisporales</taxon>
        <taxon>Catenulisporaceae</taxon>
        <taxon>Catenulispora</taxon>
    </lineage>
</organism>
<accession>A0ABP5BQW6</accession>
<keyword evidence="5" id="KW-0547">Nucleotide-binding</keyword>
<dbReference type="RefSeq" id="WP_344654853.1">
    <property type="nucleotide sequence ID" value="NZ_BAAAQM010000001.1"/>
</dbReference>
<evidence type="ECO:0000313" key="13">
    <source>
        <dbReference type="Proteomes" id="UP001499854"/>
    </source>
</evidence>
<proteinExistence type="predicted"/>
<dbReference type="EC" id="2.7.13.3" evidence="2"/>
<keyword evidence="9" id="KW-1133">Transmembrane helix</keyword>
<keyword evidence="7" id="KW-0067">ATP-binding</keyword>
<dbReference type="PANTHER" id="PTHR24421:SF10">
    <property type="entry name" value="NITRATE_NITRITE SENSOR PROTEIN NARQ"/>
    <property type="match status" value="1"/>
</dbReference>
<dbReference type="InterPro" id="IPR011712">
    <property type="entry name" value="Sig_transdc_His_kin_sub3_dim/P"/>
</dbReference>
<keyword evidence="8" id="KW-0902">Two-component regulatory system</keyword>
<dbReference type="CDD" id="cd16917">
    <property type="entry name" value="HATPase_UhpB-NarQ-NarX-like"/>
    <property type="match status" value="1"/>
</dbReference>
<evidence type="ECO:0000256" key="9">
    <source>
        <dbReference type="SAM" id="Phobius"/>
    </source>
</evidence>
<dbReference type="PANTHER" id="PTHR24421">
    <property type="entry name" value="NITRATE/NITRITE SENSOR PROTEIN NARX-RELATED"/>
    <property type="match status" value="1"/>
</dbReference>
<dbReference type="Proteomes" id="UP001499854">
    <property type="component" value="Unassembled WGS sequence"/>
</dbReference>
<evidence type="ECO:0000256" key="5">
    <source>
        <dbReference type="ARBA" id="ARBA00022741"/>
    </source>
</evidence>
<feature type="domain" description="Signal transduction histidine kinase subgroup 3 dimerisation and phosphoacceptor" evidence="11">
    <location>
        <begin position="200"/>
        <end position="265"/>
    </location>
</feature>
<evidence type="ECO:0000313" key="12">
    <source>
        <dbReference type="EMBL" id="GAA1949727.1"/>
    </source>
</evidence>
<dbReference type="InterPro" id="IPR036890">
    <property type="entry name" value="HATPase_C_sf"/>
</dbReference>
<feature type="domain" description="Histidine kinase/HSP90-like ATPase" evidence="10">
    <location>
        <begin position="313"/>
        <end position="398"/>
    </location>
</feature>
<evidence type="ECO:0000256" key="4">
    <source>
        <dbReference type="ARBA" id="ARBA00022679"/>
    </source>
</evidence>
<keyword evidence="6" id="KW-0418">Kinase</keyword>
<evidence type="ECO:0000256" key="3">
    <source>
        <dbReference type="ARBA" id="ARBA00022553"/>
    </source>
</evidence>
<evidence type="ECO:0000256" key="8">
    <source>
        <dbReference type="ARBA" id="ARBA00023012"/>
    </source>
</evidence>
<evidence type="ECO:0000256" key="1">
    <source>
        <dbReference type="ARBA" id="ARBA00000085"/>
    </source>
</evidence>
<feature type="transmembrane region" description="Helical" evidence="9">
    <location>
        <begin position="62"/>
        <end position="80"/>
    </location>
</feature>
<dbReference type="Pfam" id="PF02518">
    <property type="entry name" value="HATPase_c"/>
    <property type="match status" value="1"/>
</dbReference>
<dbReference type="EMBL" id="BAAAQM010000001">
    <property type="protein sequence ID" value="GAA1949727.1"/>
    <property type="molecule type" value="Genomic_DNA"/>
</dbReference>
<evidence type="ECO:0000259" key="11">
    <source>
        <dbReference type="Pfam" id="PF07730"/>
    </source>
</evidence>
<comment type="caution">
    <text evidence="12">The sequence shown here is derived from an EMBL/GenBank/DDBJ whole genome shotgun (WGS) entry which is preliminary data.</text>
</comment>
<evidence type="ECO:0000256" key="6">
    <source>
        <dbReference type="ARBA" id="ARBA00022777"/>
    </source>
</evidence>
<dbReference type="Gene3D" id="1.20.5.1930">
    <property type="match status" value="1"/>
</dbReference>
<keyword evidence="9" id="KW-0812">Transmembrane</keyword>
<dbReference type="SUPFAM" id="SSF55874">
    <property type="entry name" value="ATPase domain of HSP90 chaperone/DNA topoisomerase II/histidine kinase"/>
    <property type="match status" value="1"/>
</dbReference>
<dbReference type="Pfam" id="PF07730">
    <property type="entry name" value="HisKA_3"/>
    <property type="match status" value="1"/>
</dbReference>
<gene>
    <name evidence="12" type="ORF">GCM10009838_00990</name>
</gene>
<feature type="transmembrane region" description="Helical" evidence="9">
    <location>
        <begin position="131"/>
        <end position="148"/>
    </location>
</feature>
<keyword evidence="9" id="KW-0472">Membrane</keyword>
<keyword evidence="13" id="KW-1185">Reference proteome</keyword>
<dbReference type="InterPro" id="IPR050482">
    <property type="entry name" value="Sensor_HK_TwoCompSys"/>
</dbReference>
<evidence type="ECO:0000259" key="10">
    <source>
        <dbReference type="Pfam" id="PF02518"/>
    </source>
</evidence>
<reference evidence="13" key="1">
    <citation type="journal article" date="2019" name="Int. J. Syst. Evol. Microbiol.">
        <title>The Global Catalogue of Microorganisms (GCM) 10K type strain sequencing project: providing services to taxonomists for standard genome sequencing and annotation.</title>
        <authorList>
            <consortium name="The Broad Institute Genomics Platform"/>
            <consortium name="The Broad Institute Genome Sequencing Center for Infectious Disease"/>
            <person name="Wu L."/>
            <person name="Ma J."/>
        </authorList>
    </citation>
    <scope>NUCLEOTIDE SEQUENCE [LARGE SCALE GENOMIC DNA]</scope>
    <source>
        <strain evidence="13">JCM 16013</strain>
    </source>
</reference>
<comment type="catalytic activity">
    <reaction evidence="1">
        <text>ATP + protein L-histidine = ADP + protein N-phospho-L-histidine.</text>
        <dbReference type="EC" id="2.7.13.3"/>
    </reaction>
</comment>
<keyword evidence="3" id="KW-0597">Phosphoprotein</keyword>
<evidence type="ECO:0000256" key="7">
    <source>
        <dbReference type="ARBA" id="ARBA00022840"/>
    </source>
</evidence>
<name>A0ABP5BQW6_9ACTN</name>
<feature type="transmembrane region" description="Helical" evidence="9">
    <location>
        <begin position="20"/>
        <end position="42"/>
    </location>
</feature>